<dbReference type="RefSeq" id="WP_079408901.1">
    <property type="nucleotide sequence ID" value="NZ_MBTG01000001.1"/>
</dbReference>
<gene>
    <name evidence="1" type="ORF">BC351_01265</name>
</gene>
<protein>
    <submittedName>
        <fullName evidence="1">Uncharacterized protein</fullName>
    </submittedName>
</protein>
<keyword evidence="2" id="KW-1185">Reference proteome</keyword>
<comment type="caution">
    <text evidence="1">The sequence shown here is derived from an EMBL/GenBank/DDBJ whole genome shotgun (WGS) entry which is preliminary data.</text>
</comment>
<organism evidence="1 2">
    <name type="scientific">Paenibacillus ferrarius</name>
    <dbReference type="NCBI Taxonomy" id="1469647"/>
    <lineage>
        <taxon>Bacteria</taxon>
        <taxon>Bacillati</taxon>
        <taxon>Bacillota</taxon>
        <taxon>Bacilli</taxon>
        <taxon>Bacillales</taxon>
        <taxon>Paenibacillaceae</taxon>
        <taxon>Paenibacillus</taxon>
    </lineage>
</organism>
<accession>A0A1V4HSK3</accession>
<dbReference type="EMBL" id="MBTG01000001">
    <property type="protein sequence ID" value="OPH61900.1"/>
    <property type="molecule type" value="Genomic_DNA"/>
</dbReference>
<dbReference type="STRING" id="1469647.BC351_01265"/>
<dbReference type="AlphaFoldDB" id="A0A1V4HSK3"/>
<proteinExistence type="predicted"/>
<dbReference type="Proteomes" id="UP000190626">
    <property type="component" value="Unassembled WGS sequence"/>
</dbReference>
<name>A0A1V4HSK3_9BACL</name>
<reference evidence="2" key="1">
    <citation type="submission" date="2016-07" db="EMBL/GenBank/DDBJ databases">
        <authorList>
            <person name="Florea S."/>
            <person name="Webb J.S."/>
            <person name="Jaromczyk J."/>
            <person name="Schardl C.L."/>
        </authorList>
    </citation>
    <scope>NUCLEOTIDE SEQUENCE [LARGE SCALE GENOMIC DNA]</scope>
    <source>
        <strain evidence="2">CY1</strain>
    </source>
</reference>
<evidence type="ECO:0000313" key="2">
    <source>
        <dbReference type="Proteomes" id="UP000190626"/>
    </source>
</evidence>
<evidence type="ECO:0000313" key="1">
    <source>
        <dbReference type="EMBL" id="OPH61900.1"/>
    </source>
</evidence>
<sequence>MCYAYKSLSNQIQQLQSELGIMSEELSVHDKAISNLTHELEDMTFDVSDGYKIAKTLQEMLLKRRRTKYEISQIRSLKSHLESLEFKLKDNEKKLKNYLPHNWDRVIHSNKEEFGKDLVSH</sequence>